<dbReference type="PROSITE" id="PS00028">
    <property type="entry name" value="ZINC_FINGER_C2H2_1"/>
    <property type="match status" value="1"/>
</dbReference>
<dbReference type="InterPro" id="IPR021842">
    <property type="entry name" value="DUF3435"/>
</dbReference>
<evidence type="ECO:0000313" key="2">
    <source>
        <dbReference type="EMBL" id="KAF2193897.1"/>
    </source>
</evidence>
<dbReference type="Pfam" id="PF11917">
    <property type="entry name" value="DUF3435"/>
    <property type="match status" value="1"/>
</dbReference>
<dbReference type="PANTHER" id="PTHR37535">
    <property type="entry name" value="FLUG DOMAIN PROTEIN"/>
    <property type="match status" value="1"/>
</dbReference>
<dbReference type="Proteomes" id="UP000800200">
    <property type="component" value="Unassembled WGS sequence"/>
</dbReference>
<evidence type="ECO:0000313" key="3">
    <source>
        <dbReference type="Proteomes" id="UP000800200"/>
    </source>
</evidence>
<dbReference type="PANTHER" id="PTHR37535:SF3">
    <property type="entry name" value="FLUG DOMAIN-CONTAINING PROTEIN"/>
    <property type="match status" value="1"/>
</dbReference>
<reference evidence="2" key="1">
    <citation type="journal article" date="2020" name="Stud. Mycol.">
        <title>101 Dothideomycetes genomes: a test case for predicting lifestyles and emergence of pathogens.</title>
        <authorList>
            <person name="Haridas S."/>
            <person name="Albert R."/>
            <person name="Binder M."/>
            <person name="Bloem J."/>
            <person name="Labutti K."/>
            <person name="Salamov A."/>
            <person name="Andreopoulos B."/>
            <person name="Baker S."/>
            <person name="Barry K."/>
            <person name="Bills G."/>
            <person name="Bluhm B."/>
            <person name="Cannon C."/>
            <person name="Castanera R."/>
            <person name="Culley D."/>
            <person name="Daum C."/>
            <person name="Ezra D."/>
            <person name="Gonzalez J."/>
            <person name="Henrissat B."/>
            <person name="Kuo A."/>
            <person name="Liang C."/>
            <person name="Lipzen A."/>
            <person name="Lutzoni F."/>
            <person name="Magnuson J."/>
            <person name="Mondo S."/>
            <person name="Nolan M."/>
            <person name="Ohm R."/>
            <person name="Pangilinan J."/>
            <person name="Park H.-J."/>
            <person name="Ramirez L."/>
            <person name="Alfaro M."/>
            <person name="Sun H."/>
            <person name="Tritt A."/>
            <person name="Yoshinaga Y."/>
            <person name="Zwiers L.-H."/>
            <person name="Turgeon B."/>
            <person name="Goodwin S."/>
            <person name="Spatafora J."/>
            <person name="Crous P."/>
            <person name="Grigoriev I."/>
        </authorList>
    </citation>
    <scope>NUCLEOTIDE SEQUENCE</scope>
    <source>
        <strain evidence="2">CBS 207.26</strain>
    </source>
</reference>
<keyword evidence="3" id="KW-1185">Reference proteome</keyword>
<dbReference type="OrthoDB" id="5426797at2759"/>
<feature type="non-terminal residue" evidence="2">
    <location>
        <position position="1"/>
    </location>
</feature>
<feature type="domain" description="C2H2-type" evidence="1">
    <location>
        <begin position="317"/>
        <end position="340"/>
    </location>
</feature>
<accession>A0A6A6ENY5</accession>
<sequence length="344" mass="39791">KKKVLDQPFFCDVIHTSEGGCILKDKAFPYAKYRDIFVRLGRVAGFEESLELYQLQRASRRNINSVLDPVERNQTVGHLGSTYEKYYTPTHIARDFQAIYFGTPLEEELIRSVASMGLSRDRRAPTELNDDQQKEAKREIGSTYQKLHRIRLDEAIRAFHDSVDTIEIARQLSGKAATEVLTLPTVEFELGERAAIAGMLFKPAENDKARVKFVRTLARLCQLQETHQPKALKRKKMDFGSEVVKQEPDASKCEEIVEVQSRHLYPMVPPHPVCLICIGNKESSYEWRMRHKPRKDVLKKHVKTHFRLPKYQGEFQCRHPNCSDMLDGMMHFKRHAFDVHGVSH</sequence>
<name>A0A6A6ENY5_9PEZI</name>
<dbReference type="InterPro" id="IPR013087">
    <property type="entry name" value="Znf_C2H2_type"/>
</dbReference>
<evidence type="ECO:0000259" key="1">
    <source>
        <dbReference type="PROSITE" id="PS00028"/>
    </source>
</evidence>
<dbReference type="AlphaFoldDB" id="A0A6A6ENY5"/>
<protein>
    <recommendedName>
        <fullName evidence="1">C2H2-type domain-containing protein</fullName>
    </recommendedName>
</protein>
<proteinExistence type="predicted"/>
<dbReference type="EMBL" id="ML994612">
    <property type="protein sequence ID" value="KAF2193897.1"/>
    <property type="molecule type" value="Genomic_DNA"/>
</dbReference>
<gene>
    <name evidence="2" type="ORF">K469DRAFT_548723</name>
</gene>
<organism evidence="2 3">
    <name type="scientific">Zopfia rhizophila CBS 207.26</name>
    <dbReference type="NCBI Taxonomy" id="1314779"/>
    <lineage>
        <taxon>Eukaryota</taxon>
        <taxon>Fungi</taxon>
        <taxon>Dikarya</taxon>
        <taxon>Ascomycota</taxon>
        <taxon>Pezizomycotina</taxon>
        <taxon>Dothideomycetes</taxon>
        <taxon>Dothideomycetes incertae sedis</taxon>
        <taxon>Zopfiaceae</taxon>
        <taxon>Zopfia</taxon>
    </lineage>
</organism>